<dbReference type="PANTHER" id="PTHR24351">
    <property type="entry name" value="RIBOSOMAL PROTEIN S6 KINASE"/>
    <property type="match status" value="1"/>
</dbReference>
<organism evidence="14 15">
    <name type="scientific">Fomitopsis schrenkii</name>
    <name type="common">Brown rot fungus</name>
    <dbReference type="NCBI Taxonomy" id="2126942"/>
    <lineage>
        <taxon>Eukaryota</taxon>
        <taxon>Fungi</taxon>
        <taxon>Dikarya</taxon>
        <taxon>Basidiomycota</taxon>
        <taxon>Agaricomycotina</taxon>
        <taxon>Agaricomycetes</taxon>
        <taxon>Polyporales</taxon>
        <taxon>Fomitopsis</taxon>
    </lineage>
</organism>
<dbReference type="InParanoid" id="S8G4B8"/>
<dbReference type="InterPro" id="IPR017892">
    <property type="entry name" value="Pkinase_C"/>
</dbReference>
<feature type="region of interest" description="Disordered" evidence="11">
    <location>
        <begin position="1"/>
        <end position="39"/>
    </location>
</feature>
<keyword evidence="4" id="KW-0808">Transferase</keyword>
<dbReference type="GO" id="GO:0004674">
    <property type="term" value="F:protein serine/threonine kinase activity"/>
    <property type="evidence" value="ECO:0007669"/>
    <property type="project" value="UniProtKB-KW"/>
</dbReference>
<proteinExistence type="predicted"/>
<evidence type="ECO:0000256" key="11">
    <source>
        <dbReference type="SAM" id="MobiDB-lite"/>
    </source>
</evidence>
<sequence length="553" mass="61509">MSWRGIGKKPRSSANALSANGEAARSTTPTPGNPNGDPLSRSGLLAIRVLWAEGLSVPSGQGVPPAVQAALNSQQAKLAASVSPSSVTQHRLANRKSNRDSVQRQQCWWLPYLVMEFEVNQVLITPLGGDMSKPLYMYETNFDVSRHSEISIQCYLRTEEPKRGGDGIADDMGNDIFMGGVRFTPDFEESVPQDQWYELAGGAGKIQIGVAFKPSSGHSLTIDDFELITVIGKGSFGKVMQVRKRDTSRIYALKTIRKQHIVERGEITHTLAERMVLARVNSPYIVPLKFSFQSEQKLYLVLAFVNGGELFHHLQREQRFNEERSRFYSAELLLALEHLHELDVVYRDLKPENILLDYTGHIALCDFGLCKLNMKDSDTTNTFCGTPEYLAPEILSGHGYNKTIDWWTLGVLLYEMLSGLPPFYDEVTDKMYQKILTSPLVFGDEIGSQARSILTGLLTRDPSQRLGVNGADEIRKHPFFAKNIDFDKLSQKKIQPPFKPSVSSPVDVSNFDTVFTTEAPLDSVVEGSQLSQTVQAQFAGFSYDGSNMPVSPV</sequence>
<dbReference type="InterPro" id="IPR008271">
    <property type="entry name" value="Ser/Thr_kinase_AS"/>
</dbReference>
<keyword evidence="3" id="KW-0597">Phosphoprotein</keyword>
<dbReference type="SMART" id="SM00133">
    <property type="entry name" value="S_TK_X"/>
    <property type="match status" value="1"/>
</dbReference>
<dbReference type="eggNOG" id="KOG0598">
    <property type="taxonomic scope" value="Eukaryota"/>
</dbReference>
<dbReference type="EC" id="2.7.11.1" evidence="1"/>
<keyword evidence="6 14" id="KW-0418">Kinase</keyword>
<evidence type="ECO:0000256" key="8">
    <source>
        <dbReference type="ARBA" id="ARBA00047899"/>
    </source>
</evidence>
<dbReference type="AlphaFoldDB" id="S8G4B8"/>
<dbReference type="EMBL" id="KE504124">
    <property type="protein sequence ID" value="EPT05090.1"/>
    <property type="molecule type" value="Genomic_DNA"/>
</dbReference>
<reference evidence="14 15" key="1">
    <citation type="journal article" date="2012" name="Science">
        <title>The Paleozoic origin of enzymatic lignin decomposition reconstructed from 31 fungal genomes.</title>
        <authorList>
            <person name="Floudas D."/>
            <person name="Binder M."/>
            <person name="Riley R."/>
            <person name="Barry K."/>
            <person name="Blanchette R.A."/>
            <person name="Henrissat B."/>
            <person name="Martinez A.T."/>
            <person name="Otillar R."/>
            <person name="Spatafora J.W."/>
            <person name="Yadav J.S."/>
            <person name="Aerts A."/>
            <person name="Benoit I."/>
            <person name="Boyd A."/>
            <person name="Carlson A."/>
            <person name="Copeland A."/>
            <person name="Coutinho P.M."/>
            <person name="de Vries R.P."/>
            <person name="Ferreira P."/>
            <person name="Findley K."/>
            <person name="Foster B."/>
            <person name="Gaskell J."/>
            <person name="Glotzer D."/>
            <person name="Gorecki P."/>
            <person name="Heitman J."/>
            <person name="Hesse C."/>
            <person name="Hori C."/>
            <person name="Igarashi K."/>
            <person name="Jurgens J.A."/>
            <person name="Kallen N."/>
            <person name="Kersten P."/>
            <person name="Kohler A."/>
            <person name="Kuees U."/>
            <person name="Kumar T.K.A."/>
            <person name="Kuo A."/>
            <person name="LaButti K."/>
            <person name="Larrondo L.F."/>
            <person name="Lindquist E."/>
            <person name="Ling A."/>
            <person name="Lombard V."/>
            <person name="Lucas S."/>
            <person name="Lundell T."/>
            <person name="Martin R."/>
            <person name="McLaughlin D.J."/>
            <person name="Morgenstern I."/>
            <person name="Morin E."/>
            <person name="Murat C."/>
            <person name="Nagy L.G."/>
            <person name="Nolan M."/>
            <person name="Ohm R.A."/>
            <person name="Patyshakuliyeva A."/>
            <person name="Rokas A."/>
            <person name="Ruiz-Duenas F.J."/>
            <person name="Sabat G."/>
            <person name="Salamov A."/>
            <person name="Samejima M."/>
            <person name="Schmutz J."/>
            <person name="Slot J.C."/>
            <person name="St John F."/>
            <person name="Stenlid J."/>
            <person name="Sun H."/>
            <person name="Sun S."/>
            <person name="Syed K."/>
            <person name="Tsang A."/>
            <person name="Wiebenga A."/>
            <person name="Young D."/>
            <person name="Pisabarro A."/>
            <person name="Eastwood D.C."/>
            <person name="Martin F."/>
            <person name="Cullen D."/>
            <person name="Grigoriev I.V."/>
            <person name="Hibbett D.S."/>
        </authorList>
    </citation>
    <scope>NUCLEOTIDE SEQUENCE</scope>
    <source>
        <strain evidence="15">FP-58527</strain>
    </source>
</reference>
<dbReference type="STRING" id="743788.S8G4B8"/>
<dbReference type="HOGENOM" id="CLU_000288_120_1_1"/>
<dbReference type="OrthoDB" id="63267at2759"/>
<evidence type="ECO:0000256" key="10">
    <source>
        <dbReference type="PROSITE-ProRule" id="PRU10141"/>
    </source>
</evidence>
<evidence type="ECO:0000313" key="15">
    <source>
        <dbReference type="Proteomes" id="UP000015241"/>
    </source>
</evidence>
<protein>
    <recommendedName>
        <fullName evidence="1">non-specific serine/threonine protein kinase</fullName>
        <ecNumber evidence="1">2.7.11.1</ecNumber>
    </recommendedName>
</protein>
<dbReference type="Proteomes" id="UP000015241">
    <property type="component" value="Unassembled WGS sequence"/>
</dbReference>
<dbReference type="PROSITE" id="PS50011">
    <property type="entry name" value="PROTEIN_KINASE_DOM"/>
    <property type="match status" value="1"/>
</dbReference>
<dbReference type="InterPro" id="IPR000719">
    <property type="entry name" value="Prot_kinase_dom"/>
</dbReference>
<comment type="catalytic activity">
    <reaction evidence="8">
        <text>L-threonyl-[protein] + ATP = O-phospho-L-threonyl-[protein] + ADP + H(+)</text>
        <dbReference type="Rhea" id="RHEA:46608"/>
        <dbReference type="Rhea" id="RHEA-COMP:11060"/>
        <dbReference type="Rhea" id="RHEA-COMP:11605"/>
        <dbReference type="ChEBI" id="CHEBI:15378"/>
        <dbReference type="ChEBI" id="CHEBI:30013"/>
        <dbReference type="ChEBI" id="CHEBI:30616"/>
        <dbReference type="ChEBI" id="CHEBI:61977"/>
        <dbReference type="ChEBI" id="CHEBI:456216"/>
        <dbReference type="EC" id="2.7.11.1"/>
    </reaction>
</comment>
<evidence type="ECO:0000256" key="7">
    <source>
        <dbReference type="ARBA" id="ARBA00022840"/>
    </source>
</evidence>
<dbReference type="Gene3D" id="3.30.200.20">
    <property type="entry name" value="Phosphorylase Kinase, domain 1"/>
    <property type="match status" value="1"/>
</dbReference>
<evidence type="ECO:0000256" key="2">
    <source>
        <dbReference type="ARBA" id="ARBA00022527"/>
    </source>
</evidence>
<dbReference type="InterPro" id="IPR011009">
    <property type="entry name" value="Kinase-like_dom_sf"/>
</dbReference>
<feature type="domain" description="AGC-kinase C-terminal" evidence="13">
    <location>
        <begin position="482"/>
        <end position="553"/>
    </location>
</feature>
<dbReference type="InterPro" id="IPR000961">
    <property type="entry name" value="AGC-kinase_C"/>
</dbReference>
<dbReference type="FunFam" id="3.30.200.20:FF:000048">
    <property type="entry name" value="Non-specific serine/threonine protein kinase"/>
    <property type="match status" value="1"/>
</dbReference>
<feature type="domain" description="Protein kinase" evidence="12">
    <location>
        <begin position="225"/>
        <end position="480"/>
    </location>
</feature>
<feature type="binding site" evidence="10">
    <location>
        <position position="258"/>
    </location>
    <ligand>
        <name>ATP</name>
        <dbReference type="ChEBI" id="CHEBI:30616"/>
    </ligand>
</feature>
<gene>
    <name evidence="14" type="ORF">FOMPIDRAFT_158970</name>
</gene>
<feature type="compositionally biased region" description="Low complexity" evidence="11">
    <location>
        <begin position="27"/>
        <end position="36"/>
    </location>
</feature>
<evidence type="ECO:0000313" key="14">
    <source>
        <dbReference type="EMBL" id="EPT05090.1"/>
    </source>
</evidence>
<feature type="compositionally biased region" description="Basic residues" evidence="11">
    <location>
        <begin position="1"/>
        <end position="11"/>
    </location>
</feature>
<keyword evidence="5 10" id="KW-0547">Nucleotide-binding</keyword>
<evidence type="ECO:0000256" key="9">
    <source>
        <dbReference type="ARBA" id="ARBA00048679"/>
    </source>
</evidence>
<dbReference type="PROSITE" id="PS00107">
    <property type="entry name" value="PROTEIN_KINASE_ATP"/>
    <property type="match status" value="1"/>
</dbReference>
<dbReference type="GO" id="GO:0106310">
    <property type="term" value="F:protein serine kinase activity"/>
    <property type="evidence" value="ECO:0007669"/>
    <property type="project" value="RHEA"/>
</dbReference>
<dbReference type="CDD" id="cd11651">
    <property type="entry name" value="YPK1_N_like"/>
    <property type="match status" value="1"/>
</dbReference>
<dbReference type="PROSITE" id="PS00108">
    <property type="entry name" value="PROTEIN_KINASE_ST"/>
    <property type="match status" value="1"/>
</dbReference>
<evidence type="ECO:0000256" key="1">
    <source>
        <dbReference type="ARBA" id="ARBA00012513"/>
    </source>
</evidence>
<dbReference type="Pfam" id="PF00069">
    <property type="entry name" value="Pkinase"/>
    <property type="match status" value="1"/>
</dbReference>
<evidence type="ECO:0000259" key="13">
    <source>
        <dbReference type="PROSITE" id="PS51285"/>
    </source>
</evidence>
<dbReference type="SUPFAM" id="SSF56112">
    <property type="entry name" value="Protein kinase-like (PK-like)"/>
    <property type="match status" value="1"/>
</dbReference>
<dbReference type="InterPro" id="IPR017441">
    <property type="entry name" value="Protein_kinase_ATP_BS"/>
</dbReference>
<comment type="catalytic activity">
    <reaction evidence="9">
        <text>L-seryl-[protein] + ATP = O-phospho-L-seryl-[protein] + ADP + H(+)</text>
        <dbReference type="Rhea" id="RHEA:17989"/>
        <dbReference type="Rhea" id="RHEA-COMP:9863"/>
        <dbReference type="Rhea" id="RHEA-COMP:11604"/>
        <dbReference type="ChEBI" id="CHEBI:15378"/>
        <dbReference type="ChEBI" id="CHEBI:29999"/>
        <dbReference type="ChEBI" id="CHEBI:30616"/>
        <dbReference type="ChEBI" id="CHEBI:83421"/>
        <dbReference type="ChEBI" id="CHEBI:456216"/>
        <dbReference type="EC" id="2.7.11.1"/>
    </reaction>
</comment>
<evidence type="ECO:0000256" key="6">
    <source>
        <dbReference type="ARBA" id="ARBA00022777"/>
    </source>
</evidence>
<name>S8G4B8_FOMSC</name>
<keyword evidence="15" id="KW-1185">Reference proteome</keyword>
<evidence type="ECO:0000256" key="5">
    <source>
        <dbReference type="ARBA" id="ARBA00022741"/>
    </source>
</evidence>
<evidence type="ECO:0000256" key="4">
    <source>
        <dbReference type="ARBA" id="ARBA00022679"/>
    </source>
</evidence>
<keyword evidence="7 10" id="KW-0067">ATP-binding</keyword>
<dbReference type="SMART" id="SM00220">
    <property type="entry name" value="S_TKc"/>
    <property type="match status" value="1"/>
</dbReference>
<evidence type="ECO:0000256" key="3">
    <source>
        <dbReference type="ARBA" id="ARBA00022553"/>
    </source>
</evidence>
<dbReference type="FunFam" id="1.10.510.10:FF:000008">
    <property type="entry name" value="Non-specific serine/threonine protein kinase"/>
    <property type="match status" value="1"/>
</dbReference>
<dbReference type="Pfam" id="PF00433">
    <property type="entry name" value="Pkinase_C"/>
    <property type="match status" value="1"/>
</dbReference>
<evidence type="ECO:0000259" key="12">
    <source>
        <dbReference type="PROSITE" id="PS50011"/>
    </source>
</evidence>
<accession>S8G4B8</accession>
<dbReference type="GO" id="GO:0005524">
    <property type="term" value="F:ATP binding"/>
    <property type="evidence" value="ECO:0007669"/>
    <property type="project" value="UniProtKB-UniRule"/>
</dbReference>
<dbReference type="Gene3D" id="1.10.510.10">
    <property type="entry name" value="Transferase(Phosphotransferase) domain 1"/>
    <property type="match status" value="1"/>
</dbReference>
<dbReference type="PROSITE" id="PS51285">
    <property type="entry name" value="AGC_KINASE_CTER"/>
    <property type="match status" value="1"/>
</dbReference>
<keyword evidence="2 14" id="KW-0723">Serine/threonine-protein kinase</keyword>